<reference evidence="4 5" key="1">
    <citation type="submission" date="2016-08" db="EMBL/GenBank/DDBJ databases">
        <title>Genome sequence of Clavibacter michiganensis subsp. michiganensis strain CASJ007.</title>
        <authorList>
            <person name="Thapa S.P."/>
            <person name="Coaker G."/>
        </authorList>
    </citation>
    <scope>NUCLEOTIDE SEQUENCE [LARGE SCALE GENOMIC DNA]</scope>
    <source>
        <strain evidence="4">CASJ007</strain>
    </source>
</reference>
<dbReference type="GO" id="GO:0006465">
    <property type="term" value="P:signal peptide processing"/>
    <property type="evidence" value="ECO:0007669"/>
    <property type="project" value="UniProtKB-UniRule"/>
</dbReference>
<dbReference type="InterPro" id="IPR001733">
    <property type="entry name" value="Peptidase_S26B"/>
</dbReference>
<feature type="compositionally biased region" description="Low complexity" evidence="2">
    <location>
        <begin position="226"/>
        <end position="245"/>
    </location>
</feature>
<dbReference type="GO" id="GO:0009003">
    <property type="term" value="F:signal peptidase activity"/>
    <property type="evidence" value="ECO:0007669"/>
    <property type="project" value="UniProtKB-EC"/>
</dbReference>
<feature type="region of interest" description="Disordered" evidence="2">
    <location>
        <begin position="192"/>
        <end position="258"/>
    </location>
</feature>
<evidence type="ECO:0000256" key="1">
    <source>
        <dbReference type="NCBIfam" id="TIGR02228"/>
    </source>
</evidence>
<keyword evidence="5" id="KW-1185">Reference proteome</keyword>
<feature type="transmembrane region" description="Helical" evidence="3">
    <location>
        <begin position="40"/>
        <end position="60"/>
    </location>
</feature>
<accession>A0A251XNA8</accession>
<evidence type="ECO:0000313" key="4">
    <source>
        <dbReference type="EMBL" id="OUE04982.1"/>
    </source>
</evidence>
<protein>
    <recommendedName>
        <fullName evidence="1">Signal peptidase I</fullName>
        <ecNumber evidence="1">3.4.21.89</ecNumber>
    </recommendedName>
</protein>
<dbReference type="AlphaFoldDB" id="A0A251XNA8"/>
<comment type="caution">
    <text evidence="4">The sequence shown here is derived from an EMBL/GenBank/DDBJ whole genome shotgun (WGS) entry which is preliminary data.</text>
</comment>
<evidence type="ECO:0000313" key="5">
    <source>
        <dbReference type="Proteomes" id="UP000195062"/>
    </source>
</evidence>
<dbReference type="GO" id="GO:0016020">
    <property type="term" value="C:membrane"/>
    <property type="evidence" value="ECO:0007669"/>
    <property type="project" value="UniProtKB-UniRule"/>
</dbReference>
<dbReference type="Proteomes" id="UP000195062">
    <property type="component" value="Unassembled WGS sequence"/>
</dbReference>
<keyword evidence="3" id="KW-1133">Transmembrane helix</keyword>
<dbReference type="NCBIfam" id="TIGR02228">
    <property type="entry name" value="sigpep_I_arch"/>
    <property type="match status" value="1"/>
</dbReference>
<evidence type="ECO:0000256" key="3">
    <source>
        <dbReference type="SAM" id="Phobius"/>
    </source>
</evidence>
<dbReference type="CDD" id="cd06530">
    <property type="entry name" value="S26_SPase_I"/>
    <property type="match status" value="1"/>
</dbReference>
<dbReference type="InterPro" id="IPR019533">
    <property type="entry name" value="Peptidase_S26"/>
</dbReference>
<sequence length="258" mass="27298">MSAPLSTPADVIDDPEVDEPKRLRTPSVALRLIGANLCRAAIWFVVGLMFWGVAPLALGWHSTTVMSGSMEPRIPVGSVVVVMPAGDDLLTPGRVIQSDDPDHPGRLRLHRIESVDDAGSLVTKGDANQNHDSSPVTPAQVRGIGVVLVPFLGIPVKAVREGNWAVLAIVSLGAVIAAAGTRLDYRFIHADDQEEGPDDDSGTGAGSDTTPCPIDWPSLPLRRRITTIGTGSRSSMISMPHPSMPRGGGRSRVATRSE</sequence>
<organism evidence="4 5">
    <name type="scientific">Clavibacter michiganensis subsp. michiganensis</name>
    <dbReference type="NCBI Taxonomy" id="33013"/>
    <lineage>
        <taxon>Bacteria</taxon>
        <taxon>Bacillati</taxon>
        <taxon>Actinomycetota</taxon>
        <taxon>Actinomycetes</taxon>
        <taxon>Micrococcales</taxon>
        <taxon>Microbacteriaceae</taxon>
        <taxon>Clavibacter</taxon>
    </lineage>
</organism>
<keyword evidence="3" id="KW-0812">Transmembrane</keyword>
<evidence type="ECO:0000256" key="2">
    <source>
        <dbReference type="SAM" id="MobiDB-lite"/>
    </source>
</evidence>
<dbReference type="GO" id="GO:0004252">
    <property type="term" value="F:serine-type endopeptidase activity"/>
    <property type="evidence" value="ECO:0007669"/>
    <property type="project" value="UniProtKB-UniRule"/>
</dbReference>
<proteinExistence type="predicted"/>
<dbReference type="EMBL" id="MDHH01000001">
    <property type="protein sequence ID" value="OUE04982.1"/>
    <property type="molecule type" value="Genomic_DNA"/>
</dbReference>
<gene>
    <name evidence="4" type="ORF">CMMCAS07_08530</name>
</gene>
<dbReference type="EC" id="3.4.21.89" evidence="1"/>
<name>A0A251XNA8_CLAMM</name>
<keyword evidence="3" id="KW-0472">Membrane</keyword>
<feature type="compositionally biased region" description="Acidic residues" evidence="2">
    <location>
        <begin position="192"/>
        <end position="201"/>
    </location>
</feature>